<dbReference type="STRING" id="1528099.AL705_00145"/>
<feature type="binding site" evidence="6">
    <location>
        <position position="161"/>
    </location>
    <ligand>
        <name>S-adenosyl-L-methionine</name>
        <dbReference type="ChEBI" id="CHEBI:59789"/>
    </ligand>
</feature>
<evidence type="ECO:0000313" key="11">
    <source>
        <dbReference type="Proteomes" id="UP000324288"/>
    </source>
</evidence>
<keyword evidence="1 5" id="KW-0489">Methyltransferase</keyword>
<feature type="binding site" evidence="6">
    <location>
        <position position="136"/>
    </location>
    <ligand>
        <name>S-adenosyl-L-methionine</name>
        <dbReference type="ChEBI" id="CHEBI:59789"/>
    </ligand>
</feature>
<dbReference type="FunFam" id="3.40.50.150:FF:000019">
    <property type="entry name" value="tRNA (adenine(58)-N(1))-methyltransferase TrmI"/>
    <property type="match status" value="1"/>
</dbReference>
<keyword evidence="11" id="KW-1185">Reference proteome</keyword>
<reference evidence="8 10" key="1">
    <citation type="journal article" date="2015" name="Genome Announc.">
        <title>Complete Genome Sequences for Two Strains of a Novel Fastidious, Partially Acid-Fast, Gram-Positive Corynebacterineae Bacterium, Derived from Human Clinical Samples.</title>
        <authorList>
            <person name="Nicholson A.C."/>
            <person name="Bell M."/>
            <person name="Humrighouse B.W."/>
            <person name="McQuiston J.R."/>
        </authorList>
    </citation>
    <scope>NUCLEOTIDE SEQUENCE [LARGE SCALE GENOMIC DNA]</scope>
    <source>
        <strain evidence="8 10">X1698</strain>
    </source>
</reference>
<evidence type="ECO:0000313" key="10">
    <source>
        <dbReference type="Proteomes" id="UP000068137"/>
    </source>
</evidence>
<keyword evidence="4 5" id="KW-0819">tRNA processing</keyword>
<comment type="catalytic activity">
    <reaction evidence="5">
        <text>adenosine(58) in tRNA + S-adenosyl-L-methionine = N(1)-methyladenosine(58) in tRNA + S-adenosyl-L-homocysteine + H(+)</text>
        <dbReference type="Rhea" id="RHEA:43152"/>
        <dbReference type="Rhea" id="RHEA-COMP:10365"/>
        <dbReference type="Rhea" id="RHEA-COMP:10366"/>
        <dbReference type="ChEBI" id="CHEBI:15378"/>
        <dbReference type="ChEBI" id="CHEBI:57856"/>
        <dbReference type="ChEBI" id="CHEBI:59789"/>
        <dbReference type="ChEBI" id="CHEBI:74411"/>
        <dbReference type="ChEBI" id="CHEBI:74491"/>
        <dbReference type="EC" id="2.1.1.220"/>
    </reaction>
</comment>
<reference evidence="9 11" key="3">
    <citation type="submission" date="2019-04" db="EMBL/GenBank/DDBJ databases">
        <authorList>
            <person name="Seth-Smith MB H."/>
            <person name="Seth-Smith H."/>
        </authorList>
    </citation>
    <scope>NUCLEOTIDE SEQUENCE [LARGE SCALE GENOMIC DNA]</scope>
    <source>
        <strain evidence="9">USB-603019</strain>
    </source>
</reference>
<feature type="binding site" evidence="6">
    <location>
        <position position="180"/>
    </location>
    <ligand>
        <name>S-adenosyl-L-methionine</name>
        <dbReference type="ChEBI" id="CHEBI:59789"/>
    </ligand>
</feature>
<protein>
    <recommendedName>
        <fullName evidence="5">tRNA (adenine(58)-N(1))-methyltransferase TrmI</fullName>
        <ecNumber evidence="5">2.1.1.220</ecNumber>
    </recommendedName>
</protein>
<dbReference type="EC" id="2.1.1.220" evidence="5"/>
<dbReference type="CDD" id="cd02440">
    <property type="entry name" value="AdoMet_MTases"/>
    <property type="match status" value="1"/>
</dbReference>
<gene>
    <name evidence="9" type="primary">trmI</name>
    <name evidence="8" type="ORF">AL705_00145</name>
    <name evidence="9" type="ORF">LC603019_00032</name>
</gene>
<feature type="domain" description="tRNA (adenine(58)-N(1))-methyltransferase catalytic subunit TRM61 C-terminal" evidence="7">
    <location>
        <begin position="72"/>
        <end position="241"/>
    </location>
</feature>
<dbReference type="GO" id="GO:0030488">
    <property type="term" value="P:tRNA methylation"/>
    <property type="evidence" value="ECO:0007669"/>
    <property type="project" value="InterPro"/>
</dbReference>
<comment type="similarity">
    <text evidence="5">Belongs to the class I-like SAM-binding methyltransferase superfamily. TRM61 family.</text>
</comment>
<dbReference type="Gene3D" id="3.10.330.20">
    <property type="match status" value="1"/>
</dbReference>
<evidence type="ECO:0000256" key="3">
    <source>
        <dbReference type="ARBA" id="ARBA00022691"/>
    </source>
</evidence>
<dbReference type="InterPro" id="IPR014816">
    <property type="entry name" value="tRNA_MeTrfase_Gcd14"/>
</dbReference>
<dbReference type="Pfam" id="PF08704">
    <property type="entry name" value="GCD14"/>
    <property type="match status" value="1"/>
</dbReference>
<reference evidence="8" key="2">
    <citation type="journal article" date="2016" name="Int. J. Syst. Evol. Microbiol.">
        <title>Lawsonella clevelandensis gen. nov., sp. nov., a new member of the suborder Corynebacterineae isolated from human abscesses.</title>
        <authorList>
            <person name="Bell M.E."/>
            <person name="Bernard K.A."/>
            <person name="Harrington S.M."/>
            <person name="Patel N.B."/>
            <person name="Tucker T.A."/>
            <person name="Metcalfe M.G."/>
            <person name="McQuiston J.R."/>
        </authorList>
    </citation>
    <scope>NUCLEOTIDE SEQUENCE</scope>
    <source>
        <strain evidence="8">X1698</strain>
    </source>
</reference>
<dbReference type="PIRSF" id="PIRSF017269">
    <property type="entry name" value="GCD14"/>
    <property type="match status" value="1"/>
</dbReference>
<name>A0A0M5L7P5_9ACTN</name>
<evidence type="ECO:0000256" key="6">
    <source>
        <dbReference type="PIRSR" id="PIRSR017269-1"/>
    </source>
</evidence>
<evidence type="ECO:0000259" key="7">
    <source>
        <dbReference type="Pfam" id="PF08704"/>
    </source>
</evidence>
<comment type="subunit">
    <text evidence="5">Homotetramer composed of a dimer of dimers.</text>
</comment>
<evidence type="ECO:0000256" key="4">
    <source>
        <dbReference type="ARBA" id="ARBA00022694"/>
    </source>
</evidence>
<dbReference type="Gene3D" id="3.40.50.150">
    <property type="entry name" value="Vaccinia Virus protein VP39"/>
    <property type="match status" value="1"/>
</dbReference>
<dbReference type="Proteomes" id="UP000068137">
    <property type="component" value="Chromosome"/>
</dbReference>
<proteinExistence type="inferred from homology"/>
<dbReference type="InterPro" id="IPR029063">
    <property type="entry name" value="SAM-dependent_MTases_sf"/>
</dbReference>
<dbReference type="Proteomes" id="UP000324288">
    <property type="component" value="Chromosome"/>
</dbReference>
<keyword evidence="2 5" id="KW-0808">Transferase</keyword>
<dbReference type="GeneID" id="84894044"/>
<dbReference type="AlphaFoldDB" id="A0A0M5L7P5"/>
<dbReference type="KEGG" id="cbq:AL705_00145"/>
<dbReference type="SUPFAM" id="SSF53335">
    <property type="entry name" value="S-adenosyl-L-methionine-dependent methyltransferases"/>
    <property type="match status" value="1"/>
</dbReference>
<evidence type="ECO:0000256" key="1">
    <source>
        <dbReference type="ARBA" id="ARBA00022603"/>
    </source>
</evidence>
<feature type="binding site" evidence="6">
    <location>
        <begin position="110"/>
        <end position="113"/>
    </location>
    <ligand>
        <name>S-adenosyl-L-methionine</name>
        <dbReference type="ChEBI" id="CHEBI:59789"/>
    </ligand>
</feature>
<dbReference type="PATRIC" id="fig|1528099.3.peg.32"/>
<feature type="binding site" evidence="6">
    <location>
        <position position="131"/>
    </location>
    <ligand>
        <name>S-adenosyl-L-methionine</name>
        <dbReference type="ChEBI" id="CHEBI:59789"/>
    </ligand>
</feature>
<evidence type="ECO:0000256" key="5">
    <source>
        <dbReference type="PIRNR" id="PIRNR017269"/>
    </source>
</evidence>
<accession>A0A0M5L7P5</accession>
<dbReference type="EMBL" id="CP012390">
    <property type="protein sequence ID" value="ALE18405.1"/>
    <property type="molecule type" value="Genomic_DNA"/>
</dbReference>
<dbReference type="PANTHER" id="PTHR12133">
    <property type="entry name" value="TRNA (ADENINE(58)-N(1))-METHYLTRANSFERASE"/>
    <property type="match status" value="1"/>
</dbReference>
<dbReference type="GO" id="GO:0160107">
    <property type="term" value="F:tRNA (adenine(58)-N1)-methyltransferase activity"/>
    <property type="evidence" value="ECO:0007669"/>
    <property type="project" value="UniProtKB-EC"/>
</dbReference>
<dbReference type="PROSITE" id="PS51620">
    <property type="entry name" value="SAM_TRM61"/>
    <property type="match status" value="1"/>
</dbReference>
<dbReference type="InterPro" id="IPR049470">
    <property type="entry name" value="TRM61_C"/>
</dbReference>
<dbReference type="PANTHER" id="PTHR12133:SF1">
    <property type="entry name" value="TRNA (ADENINE(58)-N(1))-METHYLTRANSFERASE, MITOCHONDRIAL"/>
    <property type="match status" value="1"/>
</dbReference>
<dbReference type="Pfam" id="PF14801">
    <property type="entry name" value="TrmI-like_N"/>
    <property type="match status" value="1"/>
</dbReference>
<sequence length="279" mass="30883">MRSQGPFAEGDRVQLTDSKSRHITLTLQAGGRYHTHQGFIAHDDIIGQPEGSSIGSSAGGSYLALRHLLVDYTLSMPRGAAVVYPKDAAQILMEGDIFPGARVLEAGAGSGSLTCSLLRATGPTGHVYSYEIRGDHMEVAEQNVVEFYGEHPNWWTLQQGDLAEVTQEDIPDGVDRIVLDMLSPEACLPAVKDLINPGGVLICYVTTVTQLSRFIETLREQQCWTEPRAWESFVREWHVVDLAVRPEHRMQAHTAFLISTRRLADGTKPLPPRRKARRS</sequence>
<dbReference type="GO" id="GO:0031515">
    <property type="term" value="C:tRNA (m1A) methyltransferase complex"/>
    <property type="evidence" value="ECO:0007669"/>
    <property type="project" value="UniProtKB-UniRule"/>
</dbReference>
<dbReference type="OrthoDB" id="9781391at2"/>
<dbReference type="EMBL" id="LR584267">
    <property type="protein sequence ID" value="VHN99442.1"/>
    <property type="molecule type" value="Genomic_DNA"/>
</dbReference>
<keyword evidence="3 5" id="KW-0949">S-adenosyl-L-methionine</keyword>
<organism evidence="8 10">
    <name type="scientific">Lawsonella clevelandensis</name>
    <dbReference type="NCBI Taxonomy" id="1528099"/>
    <lineage>
        <taxon>Bacteria</taxon>
        <taxon>Bacillati</taxon>
        <taxon>Actinomycetota</taxon>
        <taxon>Actinomycetes</taxon>
        <taxon>Mycobacteriales</taxon>
        <taxon>Lawsonellaceae</taxon>
        <taxon>Lawsonella</taxon>
    </lineage>
</organism>
<comment type="function">
    <text evidence="5">Catalyzes the S-adenosyl-L-methionine-dependent formation of N(1)-methyladenine at position 58 (m1A58) in tRNA.</text>
</comment>
<evidence type="ECO:0000313" key="9">
    <source>
        <dbReference type="EMBL" id="VHN99442.1"/>
    </source>
</evidence>
<evidence type="ECO:0000313" key="8">
    <source>
        <dbReference type="EMBL" id="ALE18405.1"/>
    </source>
</evidence>
<dbReference type="RefSeq" id="WP_053961286.1">
    <property type="nucleotide sequence ID" value="NZ_CAJPTR010000002.1"/>
</dbReference>
<evidence type="ECO:0000256" key="2">
    <source>
        <dbReference type="ARBA" id="ARBA00022679"/>
    </source>
</evidence>